<name>A0A2T0XDV2_9BURK</name>
<comment type="similarity">
    <text evidence="2">Belongs to the TerC family.</text>
</comment>
<dbReference type="Pfam" id="PF03741">
    <property type="entry name" value="TerC"/>
    <property type="match status" value="1"/>
</dbReference>
<keyword evidence="5 6" id="KW-0472">Membrane</keyword>
<feature type="transmembrane region" description="Helical" evidence="6">
    <location>
        <begin position="48"/>
        <end position="68"/>
    </location>
</feature>
<keyword evidence="8" id="KW-1185">Reference proteome</keyword>
<comment type="caution">
    <text evidence="7">The sequence shown here is derived from an EMBL/GenBank/DDBJ whole genome shotgun (WGS) entry which is preliminary data.</text>
</comment>
<evidence type="ECO:0000313" key="7">
    <source>
        <dbReference type="EMBL" id="PRY97102.1"/>
    </source>
</evidence>
<evidence type="ECO:0000256" key="4">
    <source>
        <dbReference type="ARBA" id="ARBA00022989"/>
    </source>
</evidence>
<evidence type="ECO:0000256" key="6">
    <source>
        <dbReference type="SAM" id="Phobius"/>
    </source>
</evidence>
<evidence type="ECO:0000256" key="3">
    <source>
        <dbReference type="ARBA" id="ARBA00022692"/>
    </source>
</evidence>
<dbReference type="EMBL" id="PVTV01000015">
    <property type="protein sequence ID" value="PRY97102.1"/>
    <property type="molecule type" value="Genomic_DNA"/>
</dbReference>
<evidence type="ECO:0000256" key="1">
    <source>
        <dbReference type="ARBA" id="ARBA00004141"/>
    </source>
</evidence>
<dbReference type="PANTHER" id="PTHR30238:SF4">
    <property type="entry name" value="SLL1022 PROTEIN"/>
    <property type="match status" value="1"/>
</dbReference>
<proteinExistence type="inferred from homology"/>
<dbReference type="InterPro" id="IPR005496">
    <property type="entry name" value="Integral_membrane_TerC"/>
</dbReference>
<dbReference type="Proteomes" id="UP000238308">
    <property type="component" value="Unassembled WGS sequence"/>
</dbReference>
<dbReference type="NCBIfam" id="TIGR03717">
    <property type="entry name" value="R_switched_YjbE"/>
    <property type="match status" value="1"/>
</dbReference>
<gene>
    <name evidence="7" type="ORF">BCM14_2242</name>
</gene>
<organism evidence="7 8">
    <name type="scientific">Jezberella montanilacus</name>
    <dbReference type="NCBI Taxonomy" id="323426"/>
    <lineage>
        <taxon>Bacteria</taxon>
        <taxon>Pseudomonadati</taxon>
        <taxon>Pseudomonadota</taxon>
        <taxon>Betaproteobacteria</taxon>
        <taxon>Burkholderiales</taxon>
        <taxon>Alcaligenaceae</taxon>
        <taxon>Jezberella</taxon>
    </lineage>
</organism>
<dbReference type="InterPro" id="IPR022301">
    <property type="entry name" value="Integral_membrane_YjbE"/>
</dbReference>
<reference evidence="7 8" key="1">
    <citation type="submission" date="2018-03" db="EMBL/GenBank/DDBJ databases">
        <title>Genomic Encyclopedia of Type Strains, Phase III (KMG-III): the genomes of soil and plant-associated and newly described type strains.</title>
        <authorList>
            <person name="Whitman W."/>
        </authorList>
    </citation>
    <scope>NUCLEOTIDE SEQUENCE [LARGE SCALE GENOMIC DNA]</scope>
    <source>
        <strain evidence="7 8">MWH-P2sevCIIIb</strain>
    </source>
</reference>
<evidence type="ECO:0000256" key="2">
    <source>
        <dbReference type="ARBA" id="ARBA00007511"/>
    </source>
</evidence>
<dbReference type="RefSeq" id="WP_106228084.1">
    <property type="nucleotide sequence ID" value="NZ_PVTV01000015.1"/>
</dbReference>
<feature type="transmembrane region" description="Helical" evidence="6">
    <location>
        <begin position="137"/>
        <end position="157"/>
    </location>
</feature>
<feature type="transmembrane region" description="Helical" evidence="6">
    <location>
        <begin position="12"/>
        <end position="36"/>
    </location>
</feature>
<sequence>MTSISLSLTDFWIPLLQIIGVNIVLSGDNAVVIAMAARSLAPDQQKKAIFWGSGAAIVMRILLTIFAVKLLVLPYLKLVGAALLLWIGYSLLAGGDDEEIDSSDHLLTAIKTILLADLVMSLDNVIGVAAAAKGSTFLLVAGLAISIPLVIFGASMLLKVMERFPLIITVGGGLLGWIAGDMAVNDPAIKDWVDTTVPHLHEAAPVLGVLIVLVTGKFLSKSSPAE</sequence>
<evidence type="ECO:0000256" key="5">
    <source>
        <dbReference type="ARBA" id="ARBA00023136"/>
    </source>
</evidence>
<feature type="transmembrane region" description="Helical" evidence="6">
    <location>
        <begin position="113"/>
        <end position="131"/>
    </location>
</feature>
<keyword evidence="4 6" id="KW-1133">Transmembrane helix</keyword>
<feature type="transmembrane region" description="Helical" evidence="6">
    <location>
        <begin position="74"/>
        <end position="92"/>
    </location>
</feature>
<dbReference type="GO" id="GO:0016020">
    <property type="term" value="C:membrane"/>
    <property type="evidence" value="ECO:0007669"/>
    <property type="project" value="UniProtKB-SubCell"/>
</dbReference>
<protein>
    <submittedName>
        <fullName evidence="7">YjbE family integral membrane protein</fullName>
    </submittedName>
</protein>
<comment type="subcellular location">
    <subcellularLocation>
        <location evidence="1">Membrane</location>
        <topology evidence="1">Multi-pass membrane protein</topology>
    </subcellularLocation>
</comment>
<keyword evidence="3 6" id="KW-0812">Transmembrane</keyword>
<dbReference type="PANTHER" id="PTHR30238">
    <property type="entry name" value="MEMBRANE BOUND PREDICTED REDOX MODULATOR"/>
    <property type="match status" value="1"/>
</dbReference>
<evidence type="ECO:0000313" key="8">
    <source>
        <dbReference type="Proteomes" id="UP000238308"/>
    </source>
</evidence>
<accession>A0A2T0XDV2</accession>
<dbReference type="OrthoDB" id="5295733at2"/>
<dbReference type="AlphaFoldDB" id="A0A2T0XDV2"/>